<dbReference type="Proteomes" id="UP000051952">
    <property type="component" value="Unassembled WGS sequence"/>
</dbReference>
<feature type="compositionally biased region" description="Low complexity" evidence="1">
    <location>
        <begin position="101"/>
        <end position="111"/>
    </location>
</feature>
<feature type="compositionally biased region" description="Low complexity" evidence="1">
    <location>
        <begin position="326"/>
        <end position="351"/>
    </location>
</feature>
<feature type="compositionally biased region" description="Polar residues" evidence="1">
    <location>
        <begin position="71"/>
        <end position="91"/>
    </location>
</feature>
<proteinExistence type="predicted"/>
<keyword evidence="3" id="KW-1185">Reference proteome</keyword>
<feature type="compositionally biased region" description="Polar residues" evidence="1">
    <location>
        <begin position="20"/>
        <end position="30"/>
    </location>
</feature>
<dbReference type="AlphaFoldDB" id="A0A0S4JT31"/>
<feature type="compositionally biased region" description="Low complexity" evidence="1">
    <location>
        <begin position="44"/>
        <end position="54"/>
    </location>
</feature>
<protein>
    <submittedName>
        <fullName evidence="2">Uncharacterized protein</fullName>
    </submittedName>
</protein>
<dbReference type="EMBL" id="CYKH01002213">
    <property type="protein sequence ID" value="CUG93974.1"/>
    <property type="molecule type" value="Genomic_DNA"/>
</dbReference>
<organism evidence="2 3">
    <name type="scientific">Bodo saltans</name>
    <name type="common">Flagellated protozoan</name>
    <dbReference type="NCBI Taxonomy" id="75058"/>
    <lineage>
        <taxon>Eukaryota</taxon>
        <taxon>Discoba</taxon>
        <taxon>Euglenozoa</taxon>
        <taxon>Kinetoplastea</taxon>
        <taxon>Metakinetoplastina</taxon>
        <taxon>Eubodonida</taxon>
        <taxon>Bodonidae</taxon>
        <taxon>Bodo</taxon>
    </lineage>
</organism>
<evidence type="ECO:0000256" key="1">
    <source>
        <dbReference type="SAM" id="MobiDB-lite"/>
    </source>
</evidence>
<feature type="compositionally biased region" description="Polar residues" evidence="1">
    <location>
        <begin position="55"/>
        <end position="65"/>
    </location>
</feature>
<gene>
    <name evidence="2" type="ORF">BSAL_45945</name>
</gene>
<feature type="compositionally biased region" description="Polar residues" evidence="1">
    <location>
        <begin position="153"/>
        <end position="166"/>
    </location>
</feature>
<evidence type="ECO:0000313" key="2">
    <source>
        <dbReference type="EMBL" id="CUG93974.1"/>
    </source>
</evidence>
<feature type="region of interest" description="Disordered" evidence="1">
    <location>
        <begin position="277"/>
        <end position="360"/>
    </location>
</feature>
<name>A0A0S4JT31_BODSA</name>
<reference evidence="3" key="1">
    <citation type="submission" date="2015-09" db="EMBL/GenBank/DDBJ databases">
        <authorList>
            <consortium name="Pathogen Informatics"/>
        </authorList>
    </citation>
    <scope>NUCLEOTIDE SEQUENCE [LARGE SCALE GENOMIC DNA]</scope>
    <source>
        <strain evidence="3">Lake Konstanz</strain>
    </source>
</reference>
<accession>A0A0S4JT31</accession>
<sequence length="425" mass="45629">MHPSMDVDATYAVPHPPPGQTSAQANSSSHVRTHLQVLIPNPRSYSPSSSLSSSFLGTPNDSPRASKQRTPRSLSEAHSSCDEQQTPDPLNSSRKLRRKAQQQQQSSNTSRQSHHSIMEALAPMSPGDVMLVPKPPSLSTARGPDSGRALRVDTTTGSGTQPSSAQLPPVTVGGPTTPTSTLWRKLGTSVTPSETSSRRLFPLNGSNLGPPPPVNNTATVSTAFCADSQIGRLLNWLLRCSARLGDVVGGISEASAENIKLENLANFGRRHSCASIPINTPRHGVSLEPLTPQASRRGSRSSSVNSDGNHSRSSSIGSGTERERPSSSARAPPSLRQHSSSRSSFQSNGSLPPITRCTQDRSQDISTQALVLMKEQMEQVHHQLLDEIRFLASRSFLLMTDDATQRFLELFIVGQSAAITETTQQ</sequence>
<feature type="compositionally biased region" description="Low complexity" evidence="1">
    <location>
        <begin position="300"/>
        <end position="319"/>
    </location>
</feature>
<dbReference type="VEuPathDB" id="TriTrypDB:BSAL_45945"/>
<feature type="region of interest" description="Disordered" evidence="1">
    <location>
        <begin position="1"/>
        <end position="212"/>
    </location>
</feature>
<evidence type="ECO:0000313" key="3">
    <source>
        <dbReference type="Proteomes" id="UP000051952"/>
    </source>
</evidence>
<feature type="compositionally biased region" description="Low complexity" evidence="1">
    <location>
        <begin position="168"/>
        <end position="179"/>
    </location>
</feature>